<name>A0A495JLW1_9ACTN</name>
<gene>
    <name evidence="1" type="ORF">BDK92_4263</name>
</gene>
<evidence type="ECO:0000313" key="1">
    <source>
        <dbReference type="EMBL" id="RKR89903.1"/>
    </source>
</evidence>
<dbReference type="InterPro" id="IPR056262">
    <property type="entry name" value="NpmA"/>
</dbReference>
<dbReference type="GO" id="GO:0032259">
    <property type="term" value="P:methylation"/>
    <property type="evidence" value="ECO:0007669"/>
    <property type="project" value="UniProtKB-KW"/>
</dbReference>
<dbReference type="InterPro" id="IPR029063">
    <property type="entry name" value="SAM-dependent_MTases_sf"/>
</dbReference>
<dbReference type="GO" id="GO:0008168">
    <property type="term" value="F:methyltransferase activity"/>
    <property type="evidence" value="ECO:0007669"/>
    <property type="project" value="UniProtKB-KW"/>
</dbReference>
<keyword evidence="1" id="KW-0489">Methyltransferase</keyword>
<reference evidence="1 2" key="1">
    <citation type="submission" date="2018-10" db="EMBL/GenBank/DDBJ databases">
        <title>Sequencing the genomes of 1000 actinobacteria strains.</title>
        <authorList>
            <person name="Klenk H.-P."/>
        </authorList>
    </citation>
    <scope>NUCLEOTIDE SEQUENCE [LARGE SCALE GENOMIC DNA]</scope>
    <source>
        <strain evidence="1 2">DSM 45175</strain>
    </source>
</reference>
<dbReference type="SUPFAM" id="SSF53335">
    <property type="entry name" value="S-adenosyl-L-methionine-dependent methyltransferases"/>
    <property type="match status" value="1"/>
</dbReference>
<dbReference type="Proteomes" id="UP000277671">
    <property type="component" value="Unassembled WGS sequence"/>
</dbReference>
<dbReference type="EMBL" id="RBKT01000001">
    <property type="protein sequence ID" value="RKR89903.1"/>
    <property type="molecule type" value="Genomic_DNA"/>
</dbReference>
<keyword evidence="2" id="KW-1185">Reference proteome</keyword>
<sequence>MQVVQGKRLVTPDGEVLDTLRAGADRVVVDVGTGDARTAYRLARAQPDWLVVGVDPAWQRMTPTSVRAARKPAKGGTPNLLLVNAAIETVPADLYEIADEVLVLMPWGKLLRGVVHGEADVCAGLRRVARAGATLEITVGTSIWRDPVPLEIRELPELTPEYVDTVLADRLAGYGWQVTGAEVVSGAEMDRISSSWARRLGSANPEVVIHVRASAVDPR</sequence>
<dbReference type="Gene3D" id="3.40.50.150">
    <property type="entry name" value="Vaccinia Virus protein VP39"/>
    <property type="match status" value="1"/>
</dbReference>
<protein>
    <submittedName>
        <fullName evidence="1">16S rRNA (Adenine(1408)-N(1))-methyltransferase</fullName>
    </submittedName>
</protein>
<keyword evidence="1" id="KW-0808">Transferase</keyword>
<dbReference type="Pfam" id="PF24675">
    <property type="entry name" value="NpmA"/>
    <property type="match status" value="1"/>
</dbReference>
<evidence type="ECO:0000313" key="2">
    <source>
        <dbReference type="Proteomes" id="UP000277671"/>
    </source>
</evidence>
<dbReference type="RefSeq" id="WP_121158283.1">
    <property type="nucleotide sequence ID" value="NZ_RBKT01000001.1"/>
</dbReference>
<dbReference type="AlphaFoldDB" id="A0A495JLW1"/>
<accession>A0A495JLW1</accession>
<dbReference type="OrthoDB" id="5505369at2"/>
<organism evidence="1 2">
    <name type="scientific">Micromonospora pisi</name>
    <dbReference type="NCBI Taxonomy" id="589240"/>
    <lineage>
        <taxon>Bacteria</taxon>
        <taxon>Bacillati</taxon>
        <taxon>Actinomycetota</taxon>
        <taxon>Actinomycetes</taxon>
        <taxon>Micromonosporales</taxon>
        <taxon>Micromonosporaceae</taxon>
        <taxon>Micromonospora</taxon>
    </lineage>
</organism>
<proteinExistence type="predicted"/>
<comment type="caution">
    <text evidence="1">The sequence shown here is derived from an EMBL/GenBank/DDBJ whole genome shotgun (WGS) entry which is preliminary data.</text>
</comment>